<dbReference type="EMBL" id="FRAP01000036">
    <property type="protein sequence ID" value="SHL53718.1"/>
    <property type="molecule type" value="Genomic_DNA"/>
</dbReference>
<keyword evidence="7" id="KW-1185">Reference proteome</keyword>
<dbReference type="GO" id="GO:0016887">
    <property type="term" value="F:ATP hydrolysis activity"/>
    <property type="evidence" value="ECO:0007669"/>
    <property type="project" value="InterPro"/>
</dbReference>
<keyword evidence="3" id="KW-0547">Nucleotide-binding</keyword>
<dbReference type="InterPro" id="IPR003439">
    <property type="entry name" value="ABC_transporter-like_ATP-bd"/>
</dbReference>
<dbReference type="PROSITE" id="PS00211">
    <property type="entry name" value="ABC_TRANSPORTER_1"/>
    <property type="match status" value="1"/>
</dbReference>
<name>A0A1M7BFB2_PSETH</name>
<sequence length="227" mass="24493">MIEVRDVEVQFGGHPVLRDVDVTLTERRIAVIGANGSGKSTFARLLNGLLLPTTGTVTVDGFDTREHGREVRKRVGFVFQDPDLQIVMPTVAEDVAFGLKHQGVPKAEIAERVAAALERFGLAGLADRPAHLLSGGEKQLLAIASVTVLEPACIVFDEPTTALDLRNRRRTWAVVASLPQQAVVVTHDLEAITGFDRALLFDGGRIVFDGPPAAAVEEYLALLDEPL</sequence>
<evidence type="ECO:0000256" key="2">
    <source>
        <dbReference type="ARBA" id="ARBA00022448"/>
    </source>
</evidence>
<gene>
    <name evidence="6" type="ORF">SAMN05443637_1367</name>
</gene>
<dbReference type="CDD" id="cd03225">
    <property type="entry name" value="ABC_cobalt_CbiO_domain1"/>
    <property type="match status" value="1"/>
</dbReference>
<dbReference type="GO" id="GO:0043190">
    <property type="term" value="C:ATP-binding cassette (ABC) transporter complex"/>
    <property type="evidence" value="ECO:0007669"/>
    <property type="project" value="TreeGrafter"/>
</dbReference>
<comment type="similarity">
    <text evidence="1">Belongs to the ABC transporter superfamily.</text>
</comment>
<proteinExistence type="inferred from homology"/>
<evidence type="ECO:0000256" key="3">
    <source>
        <dbReference type="ARBA" id="ARBA00022741"/>
    </source>
</evidence>
<evidence type="ECO:0000256" key="4">
    <source>
        <dbReference type="ARBA" id="ARBA00022840"/>
    </source>
</evidence>
<dbReference type="SUPFAM" id="SSF52540">
    <property type="entry name" value="P-loop containing nucleoside triphosphate hydrolases"/>
    <property type="match status" value="1"/>
</dbReference>
<organism evidence="6 7">
    <name type="scientific">Pseudonocardia thermophila</name>
    <dbReference type="NCBI Taxonomy" id="1848"/>
    <lineage>
        <taxon>Bacteria</taxon>
        <taxon>Bacillati</taxon>
        <taxon>Actinomycetota</taxon>
        <taxon>Actinomycetes</taxon>
        <taxon>Pseudonocardiales</taxon>
        <taxon>Pseudonocardiaceae</taxon>
        <taxon>Pseudonocardia</taxon>
    </lineage>
</organism>
<keyword evidence="4 6" id="KW-0067">ATP-binding</keyword>
<dbReference type="STRING" id="1848.SAMN05443637_1367"/>
<dbReference type="GO" id="GO:0042626">
    <property type="term" value="F:ATPase-coupled transmembrane transporter activity"/>
    <property type="evidence" value="ECO:0007669"/>
    <property type="project" value="TreeGrafter"/>
</dbReference>
<protein>
    <submittedName>
        <fullName evidence="6">Biotin transport system ATP-binding protein</fullName>
    </submittedName>
</protein>
<keyword evidence="2" id="KW-0813">Transport</keyword>
<evidence type="ECO:0000313" key="6">
    <source>
        <dbReference type="EMBL" id="SHL53718.1"/>
    </source>
</evidence>
<evidence type="ECO:0000259" key="5">
    <source>
        <dbReference type="PROSITE" id="PS50893"/>
    </source>
</evidence>
<dbReference type="SMART" id="SM00382">
    <property type="entry name" value="AAA"/>
    <property type="match status" value="1"/>
</dbReference>
<evidence type="ECO:0000256" key="1">
    <source>
        <dbReference type="ARBA" id="ARBA00005417"/>
    </source>
</evidence>
<dbReference type="PANTHER" id="PTHR43553:SF24">
    <property type="entry name" value="ENERGY-COUPLING FACTOR TRANSPORTER ATP-BINDING PROTEIN ECFA1"/>
    <property type="match status" value="1"/>
</dbReference>
<dbReference type="AlphaFoldDB" id="A0A1M7BFB2"/>
<dbReference type="PANTHER" id="PTHR43553">
    <property type="entry name" value="HEAVY METAL TRANSPORTER"/>
    <property type="match status" value="1"/>
</dbReference>
<dbReference type="RefSeq" id="WP_073460590.1">
    <property type="nucleotide sequence ID" value="NZ_FRAP01000036.1"/>
</dbReference>
<reference evidence="6 7" key="1">
    <citation type="submission" date="2016-11" db="EMBL/GenBank/DDBJ databases">
        <authorList>
            <person name="Jaros S."/>
            <person name="Januszkiewicz K."/>
            <person name="Wedrychowicz H."/>
        </authorList>
    </citation>
    <scope>NUCLEOTIDE SEQUENCE [LARGE SCALE GENOMIC DNA]</scope>
    <source>
        <strain evidence="6 7">DSM 43832</strain>
    </source>
</reference>
<dbReference type="InterPro" id="IPR015856">
    <property type="entry name" value="ABC_transpr_CbiO/EcfA_su"/>
</dbReference>
<dbReference type="InterPro" id="IPR027417">
    <property type="entry name" value="P-loop_NTPase"/>
</dbReference>
<dbReference type="Pfam" id="PF00005">
    <property type="entry name" value="ABC_tran"/>
    <property type="match status" value="1"/>
</dbReference>
<dbReference type="OrthoDB" id="9806471at2"/>
<dbReference type="Gene3D" id="3.40.50.300">
    <property type="entry name" value="P-loop containing nucleotide triphosphate hydrolases"/>
    <property type="match status" value="1"/>
</dbReference>
<dbReference type="InterPro" id="IPR003593">
    <property type="entry name" value="AAA+_ATPase"/>
</dbReference>
<dbReference type="InterPro" id="IPR050095">
    <property type="entry name" value="ECF_ABC_transporter_ATP-bd"/>
</dbReference>
<dbReference type="PROSITE" id="PS50893">
    <property type="entry name" value="ABC_TRANSPORTER_2"/>
    <property type="match status" value="1"/>
</dbReference>
<dbReference type="GO" id="GO:0005524">
    <property type="term" value="F:ATP binding"/>
    <property type="evidence" value="ECO:0007669"/>
    <property type="project" value="UniProtKB-KW"/>
</dbReference>
<dbReference type="Proteomes" id="UP000184363">
    <property type="component" value="Unassembled WGS sequence"/>
</dbReference>
<evidence type="ECO:0000313" key="7">
    <source>
        <dbReference type="Proteomes" id="UP000184363"/>
    </source>
</evidence>
<feature type="domain" description="ABC transporter" evidence="5">
    <location>
        <begin position="2"/>
        <end position="226"/>
    </location>
</feature>
<accession>A0A1M7BFB2</accession>
<dbReference type="InterPro" id="IPR017871">
    <property type="entry name" value="ABC_transporter-like_CS"/>
</dbReference>